<gene>
    <name evidence="1" type="ORF">MILVUS5_LOCUS7234</name>
</gene>
<dbReference type="Proteomes" id="UP001177021">
    <property type="component" value="Unassembled WGS sequence"/>
</dbReference>
<evidence type="ECO:0000313" key="2">
    <source>
        <dbReference type="Proteomes" id="UP001177021"/>
    </source>
</evidence>
<comment type="caution">
    <text evidence="1">The sequence shown here is derived from an EMBL/GenBank/DDBJ whole genome shotgun (WGS) entry which is preliminary data.</text>
</comment>
<name>A0ACB0IY55_TRIPR</name>
<reference evidence="1" key="1">
    <citation type="submission" date="2023-10" db="EMBL/GenBank/DDBJ databases">
        <authorList>
            <person name="Rodriguez Cubillos JULIANA M."/>
            <person name="De Vega J."/>
        </authorList>
    </citation>
    <scope>NUCLEOTIDE SEQUENCE</scope>
</reference>
<keyword evidence="2" id="KW-1185">Reference proteome</keyword>
<sequence>MVNDRRRIAREIAKTVILHIVLSVPFELVATLFHLSSIGDHIVGMLALLRFFYSTKIHCWFSEIFSAVGNDRRVKSIEEIDGSVEEVEGSLGQHLRCSENIQDIDVKDPVRDLTAALKYLVENRSLSSEEAQFACQHFNFEVGKTEVEMWLTFNEVTKVRYVKDFFSVSSTIGVAADSWMALMDRLLILRNDVKHEKEVQQVKINILKLSNLYYKALDAHKKGGGKIQVPEDLTADLYPHYMNRYNSFTSTSILGSIFDEVCRCQITDMSGIGSKDDLLKKMKLQI</sequence>
<dbReference type="EMBL" id="CASHSV030000013">
    <property type="protein sequence ID" value="CAJ2636778.1"/>
    <property type="molecule type" value="Genomic_DNA"/>
</dbReference>
<proteinExistence type="predicted"/>
<protein>
    <submittedName>
        <fullName evidence="1">Uncharacterized protein</fullName>
    </submittedName>
</protein>
<organism evidence="1 2">
    <name type="scientific">Trifolium pratense</name>
    <name type="common">Red clover</name>
    <dbReference type="NCBI Taxonomy" id="57577"/>
    <lineage>
        <taxon>Eukaryota</taxon>
        <taxon>Viridiplantae</taxon>
        <taxon>Streptophyta</taxon>
        <taxon>Embryophyta</taxon>
        <taxon>Tracheophyta</taxon>
        <taxon>Spermatophyta</taxon>
        <taxon>Magnoliopsida</taxon>
        <taxon>eudicotyledons</taxon>
        <taxon>Gunneridae</taxon>
        <taxon>Pentapetalae</taxon>
        <taxon>rosids</taxon>
        <taxon>fabids</taxon>
        <taxon>Fabales</taxon>
        <taxon>Fabaceae</taxon>
        <taxon>Papilionoideae</taxon>
        <taxon>50 kb inversion clade</taxon>
        <taxon>NPAAA clade</taxon>
        <taxon>Hologalegina</taxon>
        <taxon>IRL clade</taxon>
        <taxon>Trifolieae</taxon>
        <taxon>Trifolium</taxon>
    </lineage>
</organism>
<accession>A0ACB0IY55</accession>
<evidence type="ECO:0000313" key="1">
    <source>
        <dbReference type="EMBL" id="CAJ2636778.1"/>
    </source>
</evidence>